<organism evidence="3">
    <name type="scientific">metagenome</name>
    <dbReference type="NCBI Taxonomy" id="256318"/>
    <lineage>
        <taxon>unclassified sequences</taxon>
        <taxon>metagenomes</taxon>
    </lineage>
</organism>
<keyword evidence="1" id="KW-0175">Coiled coil</keyword>
<dbReference type="AlphaFoldDB" id="A0A380TLM3"/>
<accession>A0A380TLM3</accession>
<proteinExistence type="predicted"/>
<evidence type="ECO:0000256" key="2">
    <source>
        <dbReference type="SAM" id="Phobius"/>
    </source>
</evidence>
<sequence length="116" mass="12649">MLRLLFWLFALPILVAVMVFAAMNPNEVQLNLWPVTDTGVPFPLYGVGLVGLLAGFLLGAVVGLLRRSGARARVRTLVQQTERDQREIASLKERLTQAERAQVQATGLPAPARDAA</sequence>
<feature type="transmembrane region" description="Helical" evidence="2">
    <location>
        <begin position="45"/>
        <end position="65"/>
    </location>
</feature>
<reference evidence="3" key="1">
    <citation type="submission" date="2018-07" db="EMBL/GenBank/DDBJ databases">
        <authorList>
            <person name="Quirk P.G."/>
            <person name="Krulwich T.A."/>
        </authorList>
    </citation>
    <scope>NUCLEOTIDE SEQUENCE</scope>
</reference>
<feature type="coiled-coil region" evidence="1">
    <location>
        <begin position="74"/>
        <end position="101"/>
    </location>
</feature>
<keyword evidence="2" id="KW-0812">Transmembrane</keyword>
<evidence type="ECO:0000256" key="1">
    <source>
        <dbReference type="SAM" id="Coils"/>
    </source>
</evidence>
<dbReference type="EMBL" id="UIDG01000633">
    <property type="protein sequence ID" value="SUS08631.1"/>
    <property type="molecule type" value="Genomic_DNA"/>
</dbReference>
<gene>
    <name evidence="3" type="ORF">DF3PB_790012</name>
</gene>
<evidence type="ECO:0000313" key="3">
    <source>
        <dbReference type="EMBL" id="SUS08631.1"/>
    </source>
</evidence>
<protein>
    <submittedName>
        <fullName evidence="3">Uncharacterized protein</fullName>
    </submittedName>
</protein>
<name>A0A380TLM3_9ZZZZ</name>
<keyword evidence="2" id="KW-1133">Transmembrane helix</keyword>
<keyword evidence="2" id="KW-0472">Membrane</keyword>